<gene>
    <name evidence="1" type="ORF">BDV96DRAFT_115654</name>
</gene>
<protein>
    <submittedName>
        <fullName evidence="1">Uncharacterized protein</fullName>
    </submittedName>
</protein>
<dbReference type="Proteomes" id="UP000799770">
    <property type="component" value="Unassembled WGS sequence"/>
</dbReference>
<name>A0A6A5Z2L3_9PLEO</name>
<organism evidence="1 2">
    <name type="scientific">Lophiotrema nucula</name>
    <dbReference type="NCBI Taxonomy" id="690887"/>
    <lineage>
        <taxon>Eukaryota</taxon>
        <taxon>Fungi</taxon>
        <taxon>Dikarya</taxon>
        <taxon>Ascomycota</taxon>
        <taxon>Pezizomycotina</taxon>
        <taxon>Dothideomycetes</taxon>
        <taxon>Pleosporomycetidae</taxon>
        <taxon>Pleosporales</taxon>
        <taxon>Lophiotremataceae</taxon>
        <taxon>Lophiotrema</taxon>
    </lineage>
</organism>
<dbReference type="AlphaFoldDB" id="A0A6A5Z2L3"/>
<proteinExistence type="predicted"/>
<evidence type="ECO:0000313" key="1">
    <source>
        <dbReference type="EMBL" id="KAF2113665.1"/>
    </source>
</evidence>
<keyword evidence="2" id="KW-1185">Reference proteome</keyword>
<evidence type="ECO:0000313" key="2">
    <source>
        <dbReference type="Proteomes" id="UP000799770"/>
    </source>
</evidence>
<dbReference type="EMBL" id="ML977327">
    <property type="protein sequence ID" value="KAF2113665.1"/>
    <property type="molecule type" value="Genomic_DNA"/>
</dbReference>
<reference evidence="1" key="1">
    <citation type="journal article" date="2020" name="Stud. Mycol.">
        <title>101 Dothideomycetes genomes: a test case for predicting lifestyles and emergence of pathogens.</title>
        <authorList>
            <person name="Haridas S."/>
            <person name="Albert R."/>
            <person name="Binder M."/>
            <person name="Bloem J."/>
            <person name="Labutti K."/>
            <person name="Salamov A."/>
            <person name="Andreopoulos B."/>
            <person name="Baker S."/>
            <person name="Barry K."/>
            <person name="Bills G."/>
            <person name="Bluhm B."/>
            <person name="Cannon C."/>
            <person name="Castanera R."/>
            <person name="Culley D."/>
            <person name="Daum C."/>
            <person name="Ezra D."/>
            <person name="Gonzalez J."/>
            <person name="Henrissat B."/>
            <person name="Kuo A."/>
            <person name="Liang C."/>
            <person name="Lipzen A."/>
            <person name="Lutzoni F."/>
            <person name="Magnuson J."/>
            <person name="Mondo S."/>
            <person name="Nolan M."/>
            <person name="Ohm R."/>
            <person name="Pangilinan J."/>
            <person name="Park H.-J."/>
            <person name="Ramirez L."/>
            <person name="Alfaro M."/>
            <person name="Sun H."/>
            <person name="Tritt A."/>
            <person name="Yoshinaga Y."/>
            <person name="Zwiers L.-H."/>
            <person name="Turgeon B."/>
            <person name="Goodwin S."/>
            <person name="Spatafora J."/>
            <person name="Crous P."/>
            <person name="Grigoriev I."/>
        </authorList>
    </citation>
    <scope>NUCLEOTIDE SEQUENCE</scope>
    <source>
        <strain evidence="1">CBS 627.86</strain>
    </source>
</reference>
<sequence>MENCISKSVARVCLDTPNEQSIRTAKRSASHYIPHTLHLPASASRYALQTRTPRAPVKPITELHIRRPELYYTNIHPQSSRYSLLLGRYTCSLAQGRRRSTAKDRGWGANKLLREALEPHCFGDIVRLAHRHSVLQGKLSEEVSAGMGRGGCELQGKYSARKRTECQAQRNIEGK</sequence>
<accession>A0A6A5Z2L3</accession>